<evidence type="ECO:0000256" key="19">
    <source>
        <dbReference type="ARBA" id="ARBA00034535"/>
    </source>
</evidence>
<feature type="compositionally biased region" description="Polar residues" evidence="22">
    <location>
        <begin position="519"/>
        <end position="528"/>
    </location>
</feature>
<dbReference type="PANTHER" id="PTHR31737:SF2">
    <property type="entry name" value="PROTEIN TOS1"/>
    <property type="match status" value="1"/>
</dbReference>
<comment type="caution">
    <text evidence="25">The sequence shown here is derived from an EMBL/GenBank/DDBJ whole genome shotgun (WGS) entry which is preliminary data.</text>
</comment>
<evidence type="ECO:0000256" key="9">
    <source>
        <dbReference type="ARBA" id="ARBA00022729"/>
    </source>
</evidence>
<feature type="chain" id="PRO_5017008052" description="Peroxisomal membrane protein PEX13" evidence="23">
    <location>
        <begin position="20"/>
        <end position="936"/>
    </location>
</feature>
<dbReference type="PROSITE" id="PS50002">
    <property type="entry name" value="SH3"/>
    <property type="match status" value="1"/>
</dbReference>
<dbReference type="Pfam" id="PF00018">
    <property type="entry name" value="SH3_1"/>
    <property type="match status" value="1"/>
</dbReference>
<evidence type="ECO:0000256" key="13">
    <source>
        <dbReference type="ARBA" id="ARBA00023010"/>
    </source>
</evidence>
<feature type="domain" description="SH3" evidence="24">
    <location>
        <begin position="801"/>
        <end position="869"/>
    </location>
</feature>
<dbReference type="InterPro" id="IPR007223">
    <property type="entry name" value="Peroxin-13_N"/>
</dbReference>
<reference evidence="26" key="1">
    <citation type="submission" date="2018-05" db="EMBL/GenBank/DDBJ databases">
        <title>Draft genome sequence of Stemphylium lycopersici strain CIDEFI 213.</title>
        <authorList>
            <person name="Medina R."/>
            <person name="Franco M.E.E."/>
            <person name="Lucentini C.G."/>
            <person name="Saparrat M.C.N."/>
            <person name="Balatti P.A."/>
        </authorList>
    </citation>
    <scope>NUCLEOTIDE SEQUENCE [LARGE SCALE GENOMIC DNA]</scope>
    <source>
        <strain evidence="26">CIDEFI 213</strain>
    </source>
</reference>
<evidence type="ECO:0000313" key="26">
    <source>
        <dbReference type="Proteomes" id="UP000249619"/>
    </source>
</evidence>
<evidence type="ECO:0000256" key="16">
    <source>
        <dbReference type="ARBA" id="ARBA00023295"/>
    </source>
</evidence>
<feature type="signal peptide" evidence="23">
    <location>
        <begin position="1"/>
        <end position="19"/>
    </location>
</feature>
<evidence type="ECO:0000256" key="17">
    <source>
        <dbReference type="ARBA" id="ARBA00023316"/>
    </source>
</evidence>
<evidence type="ECO:0000256" key="5">
    <source>
        <dbReference type="ARBA" id="ARBA00012780"/>
    </source>
</evidence>
<evidence type="ECO:0000259" key="24">
    <source>
        <dbReference type="PROSITE" id="PS50002"/>
    </source>
</evidence>
<keyword evidence="8" id="KW-0812">Transmembrane</keyword>
<feature type="compositionally biased region" description="Polar residues" evidence="22">
    <location>
        <begin position="873"/>
        <end position="906"/>
    </location>
</feature>
<evidence type="ECO:0000256" key="15">
    <source>
        <dbReference type="ARBA" id="ARBA00023140"/>
    </source>
</evidence>
<name>A0A364NCS1_STELY</name>
<evidence type="ECO:0000256" key="21">
    <source>
        <dbReference type="PROSITE-ProRule" id="PRU00192"/>
    </source>
</evidence>
<evidence type="ECO:0000256" key="2">
    <source>
        <dbReference type="ARBA" id="ARBA00004549"/>
    </source>
</evidence>
<evidence type="ECO:0000256" key="23">
    <source>
        <dbReference type="SAM" id="SignalP"/>
    </source>
</evidence>
<comment type="subcellular location">
    <subcellularLocation>
        <location evidence="2">Peroxisome membrane</location>
        <topology evidence="2">Single-pass membrane protein</topology>
    </subcellularLocation>
</comment>
<dbReference type="CDD" id="cd11771">
    <property type="entry name" value="SH3_Pex13p_fungal"/>
    <property type="match status" value="1"/>
</dbReference>
<dbReference type="GO" id="GO:0042973">
    <property type="term" value="F:glucan endo-1,3-beta-D-glucosidase activity"/>
    <property type="evidence" value="ECO:0007669"/>
    <property type="project" value="UniProtKB-EC"/>
</dbReference>
<dbReference type="SUPFAM" id="SSF50044">
    <property type="entry name" value="SH3-domain"/>
    <property type="match status" value="1"/>
</dbReference>
<feature type="region of interest" description="Disordered" evidence="22">
    <location>
        <begin position="873"/>
        <end position="923"/>
    </location>
</feature>
<dbReference type="PANTHER" id="PTHR31737">
    <property type="entry name" value="PROTEIN TOS1"/>
    <property type="match status" value="1"/>
</dbReference>
<keyword evidence="16" id="KW-0326">Glycosidase</keyword>
<sequence>MKCTILTAIFLPFAHSKSANELCRGTAELGSDGNYQPGAYNRTVKVDPRTGLCSHERVDYPSSGPDSPLLGQVSLHLRGPMNVAQLAVYQLPSEMHTMQKRTTIPFYNRRRALKRQEAPHNTTVTTNTNRSSPWEWLTSLAKRTHNTTVSCIPTTVTSTITATTECHSTNVPPATPHTKHIGSPLSCLPTASQALECICSSNPGDDNAGLDPVLQRPNGEAFATPTAEPVQDRSRMLKRQAAGWNRVAYYTSSAPAEATGLSFMANLGDPDKSGTFDYAFGNSLSYVNPQGNRVAAESLPFQGTLDTSEVEIVVLSDKECDADCPYWRPGATSHYGWSGSSKAFFIEFQMDHRANKGTDQGALSDAPAYWFLNAAIPRILQYGNDRNNMPCSCWSTGCGEFDAFELLSNGAERAKSTMHRQGNLQGGDSNWFRRPVGSMMKFAVVWHYPHITALILDDDFDFSGQMTNDAMRKLVAYDPDSWGKMSAPSPPKPWETSAGATSASVGQFRQLLATSGRIATNKNAGLTGSNSSTAPSTTATSTTAPPLPSVPDSLSTVANRNASNYSGMNNRYGSPYSSGYGGMSSYSSPYSSMGGGYGSMYGGMGGMGGMYGGMGGMGMGMGGMYGGMGGMPGDPNSSLTQSFSQSTAATFQLIENIVGAFGGFAQMLQSTYMATHSSFFAMVSVAEQFGNLRQTLGSVLGIYTIMRWIRTAIAKLTGRPLPADATALTPASFAAFNGRMPDGSPAPAKPSKKPFIVFMLAVFGLPYLMGKLIKALARSQEAEEQRKMLENPQAGQPLDPNKLEFCRALYDFTPNANMQGMDLSVKKGDMVAVLSKSDPMGNASEWWKCRSRDGRMGYLPGIYLETIQRKTPAQITSGSQSGSPAGSRTQTMTNSSAPSTTATMTDNKLAEKVGPKVDSKAGDMGVESFQKGAFYS</sequence>
<evidence type="ECO:0000256" key="1">
    <source>
        <dbReference type="ARBA" id="ARBA00000382"/>
    </source>
</evidence>
<comment type="catalytic activity">
    <reaction evidence="1">
        <text>Hydrolysis of (1-&gt;3)-beta-D-glucosidic linkages in (1-&gt;3)-beta-D-glucans.</text>
        <dbReference type="EC" id="3.2.1.39"/>
    </reaction>
</comment>
<comment type="subunit">
    <text evidence="20">Interacts (via SH3 domain) with PEX14 (via SH3-binding motif); forming the PEX13-PEX14 docking complex.</text>
</comment>
<keyword evidence="13" id="KW-0811">Translocation</keyword>
<dbReference type="Gene3D" id="2.30.30.40">
    <property type="entry name" value="SH3 Domains"/>
    <property type="match status" value="1"/>
</dbReference>
<keyword evidence="10" id="KW-0378">Hydrolase</keyword>
<dbReference type="Pfam" id="PF10290">
    <property type="entry name" value="YJL171C_Tos1_N"/>
    <property type="match status" value="1"/>
</dbReference>
<dbReference type="EMBL" id="QGDH01000016">
    <property type="protein sequence ID" value="RAR14987.1"/>
    <property type="molecule type" value="Genomic_DNA"/>
</dbReference>
<keyword evidence="26" id="KW-1185">Reference proteome</keyword>
<feature type="compositionally biased region" description="Basic and acidic residues" evidence="22">
    <location>
        <begin position="908"/>
        <end position="921"/>
    </location>
</feature>
<keyword evidence="14" id="KW-0472">Membrane</keyword>
<keyword evidence="15" id="KW-0576">Peroxisome</keyword>
<evidence type="ECO:0000256" key="7">
    <source>
        <dbReference type="ARBA" id="ARBA00022448"/>
    </source>
</evidence>
<evidence type="ECO:0000313" key="25">
    <source>
        <dbReference type="EMBL" id="RAR14987.1"/>
    </source>
</evidence>
<keyword evidence="11" id="KW-0653">Protein transport</keyword>
<evidence type="ECO:0000256" key="3">
    <source>
        <dbReference type="ARBA" id="ARBA00006033"/>
    </source>
</evidence>
<gene>
    <name evidence="25" type="ORF">DDE83_001623</name>
</gene>
<dbReference type="SMART" id="SM00326">
    <property type="entry name" value="SH3"/>
    <property type="match status" value="1"/>
</dbReference>
<evidence type="ECO:0000256" key="10">
    <source>
        <dbReference type="ARBA" id="ARBA00022801"/>
    </source>
</evidence>
<evidence type="ECO:0000256" key="22">
    <source>
        <dbReference type="SAM" id="MobiDB-lite"/>
    </source>
</evidence>
<dbReference type="AlphaFoldDB" id="A0A364NCS1"/>
<dbReference type="InterPro" id="IPR018805">
    <property type="entry name" value="YJL171C/Tos1_C"/>
</dbReference>
<dbReference type="STRING" id="183478.A0A364NCS1"/>
<evidence type="ECO:0000256" key="11">
    <source>
        <dbReference type="ARBA" id="ARBA00022927"/>
    </source>
</evidence>
<accession>A0A364NCS1</accession>
<dbReference type="OrthoDB" id="118256at2759"/>
<dbReference type="InterPro" id="IPR001452">
    <property type="entry name" value="SH3_domain"/>
</dbReference>
<feature type="compositionally biased region" description="Low complexity" evidence="22">
    <location>
        <begin position="529"/>
        <end position="544"/>
    </location>
</feature>
<keyword evidence="7" id="KW-0813">Transport</keyword>
<protein>
    <recommendedName>
        <fullName evidence="19">Peroxisomal membrane protein PEX13</fullName>
        <ecNumber evidence="5">3.2.1.39</ecNumber>
    </recommendedName>
    <alternativeName>
        <fullName evidence="18">Peroxin-13</fullName>
    </alternativeName>
</protein>
<dbReference type="GO" id="GO:0009277">
    <property type="term" value="C:fungal-type cell wall"/>
    <property type="evidence" value="ECO:0007669"/>
    <property type="project" value="TreeGrafter"/>
</dbReference>
<dbReference type="FunFam" id="2.30.30.40:FF:000128">
    <property type="entry name" value="Peroxisomal membrane protein (Pex13)"/>
    <property type="match status" value="1"/>
</dbReference>
<dbReference type="GO" id="GO:0016560">
    <property type="term" value="P:protein import into peroxisome matrix, docking"/>
    <property type="evidence" value="ECO:0007669"/>
    <property type="project" value="InterPro"/>
</dbReference>
<dbReference type="EC" id="3.2.1.39" evidence="5"/>
<dbReference type="Pfam" id="PF10287">
    <property type="entry name" value="YJL171C_Tos1_C"/>
    <property type="match status" value="1"/>
</dbReference>
<dbReference type="Pfam" id="PF04088">
    <property type="entry name" value="Peroxin-13_N"/>
    <property type="match status" value="1"/>
</dbReference>
<feature type="compositionally biased region" description="Polar residues" evidence="22">
    <location>
        <begin position="552"/>
        <end position="564"/>
    </location>
</feature>
<evidence type="ECO:0000256" key="4">
    <source>
        <dbReference type="ARBA" id="ARBA00006055"/>
    </source>
</evidence>
<organism evidence="25 26">
    <name type="scientific">Stemphylium lycopersici</name>
    <name type="common">Tomato gray leaf spot disease fungus</name>
    <name type="synonym">Thyrospora lycopersici</name>
    <dbReference type="NCBI Taxonomy" id="183478"/>
    <lineage>
        <taxon>Eukaryota</taxon>
        <taxon>Fungi</taxon>
        <taxon>Dikarya</taxon>
        <taxon>Ascomycota</taxon>
        <taxon>Pezizomycotina</taxon>
        <taxon>Dothideomycetes</taxon>
        <taxon>Pleosporomycetidae</taxon>
        <taxon>Pleosporales</taxon>
        <taxon>Pleosporineae</taxon>
        <taxon>Pleosporaceae</taxon>
        <taxon>Stemphylium</taxon>
    </lineage>
</organism>
<keyword evidence="9 23" id="KW-0732">Signal</keyword>
<proteinExistence type="inferred from homology"/>
<dbReference type="GO" id="GO:0005778">
    <property type="term" value="C:peroxisomal membrane"/>
    <property type="evidence" value="ECO:0007669"/>
    <property type="project" value="UniProtKB-SubCell"/>
</dbReference>
<comment type="similarity">
    <text evidence="3">Belongs to the peroxin-13 family.</text>
</comment>
<evidence type="ECO:0000256" key="18">
    <source>
        <dbReference type="ARBA" id="ARBA00029693"/>
    </source>
</evidence>
<feature type="region of interest" description="Disordered" evidence="22">
    <location>
        <begin position="519"/>
        <end position="564"/>
    </location>
</feature>
<dbReference type="GO" id="GO:0071555">
    <property type="term" value="P:cell wall organization"/>
    <property type="evidence" value="ECO:0007669"/>
    <property type="project" value="UniProtKB-KW"/>
</dbReference>
<evidence type="ECO:0000256" key="8">
    <source>
        <dbReference type="ARBA" id="ARBA00022692"/>
    </source>
</evidence>
<dbReference type="InterPro" id="IPR018807">
    <property type="entry name" value="YJL171C/Tos1_N"/>
</dbReference>
<evidence type="ECO:0000256" key="12">
    <source>
        <dbReference type="ARBA" id="ARBA00022989"/>
    </source>
</evidence>
<dbReference type="Proteomes" id="UP000249619">
    <property type="component" value="Unassembled WGS sequence"/>
</dbReference>
<evidence type="ECO:0000256" key="6">
    <source>
        <dbReference type="ARBA" id="ARBA00022443"/>
    </source>
</evidence>
<keyword evidence="6 21" id="KW-0728">SH3 domain</keyword>
<evidence type="ECO:0000256" key="20">
    <source>
        <dbReference type="ARBA" id="ARBA00065871"/>
    </source>
</evidence>
<evidence type="ECO:0000256" key="14">
    <source>
        <dbReference type="ARBA" id="ARBA00023136"/>
    </source>
</evidence>
<comment type="similarity">
    <text evidence="4">Belongs to the PGA52 family.</text>
</comment>
<dbReference type="InterPro" id="IPR036028">
    <property type="entry name" value="SH3-like_dom_sf"/>
</dbReference>
<keyword evidence="12" id="KW-1133">Transmembrane helix</keyword>
<keyword evidence="17" id="KW-0961">Cell wall biogenesis/degradation</keyword>